<proteinExistence type="predicted"/>
<dbReference type="Gene3D" id="3.10.580.10">
    <property type="entry name" value="CBS-domain"/>
    <property type="match status" value="1"/>
</dbReference>
<dbReference type="InterPro" id="IPR000644">
    <property type="entry name" value="CBS_dom"/>
</dbReference>
<keyword evidence="1" id="KW-0677">Repeat</keyword>
<keyword evidence="2" id="KW-0129">CBS domain</keyword>
<dbReference type="PANTHER" id="PTHR48108">
    <property type="entry name" value="CBS DOMAIN-CONTAINING PROTEIN CBSX2, CHLOROPLASTIC"/>
    <property type="match status" value="1"/>
</dbReference>
<dbReference type="InterPro" id="IPR046342">
    <property type="entry name" value="CBS_dom_sf"/>
</dbReference>
<dbReference type="CDD" id="cd02205">
    <property type="entry name" value="CBS_pair_SF"/>
    <property type="match status" value="1"/>
</dbReference>
<organism evidence="4">
    <name type="scientific">Desulfatirhabdium butyrativorans</name>
    <dbReference type="NCBI Taxonomy" id="340467"/>
    <lineage>
        <taxon>Bacteria</taxon>
        <taxon>Pseudomonadati</taxon>
        <taxon>Thermodesulfobacteriota</taxon>
        <taxon>Desulfobacteria</taxon>
        <taxon>Desulfobacterales</taxon>
        <taxon>Desulfatirhabdiaceae</taxon>
        <taxon>Desulfatirhabdium</taxon>
    </lineage>
</organism>
<dbReference type="InterPro" id="IPR051462">
    <property type="entry name" value="CBS_domain-containing"/>
</dbReference>
<evidence type="ECO:0000259" key="3">
    <source>
        <dbReference type="PROSITE" id="PS51371"/>
    </source>
</evidence>
<gene>
    <name evidence="4" type="ORF">ENS29_06170</name>
</gene>
<name>A0A7C4MQ60_9BACT</name>
<dbReference type="AlphaFoldDB" id="A0A7C4MQ60"/>
<dbReference type="PROSITE" id="PS51371">
    <property type="entry name" value="CBS"/>
    <property type="match status" value="1"/>
</dbReference>
<reference evidence="4" key="1">
    <citation type="journal article" date="2020" name="mSystems">
        <title>Genome- and Community-Level Interaction Insights into Carbon Utilization and Element Cycling Functions of Hydrothermarchaeota in Hydrothermal Sediment.</title>
        <authorList>
            <person name="Zhou Z."/>
            <person name="Liu Y."/>
            <person name="Xu W."/>
            <person name="Pan J."/>
            <person name="Luo Z.H."/>
            <person name="Li M."/>
        </authorList>
    </citation>
    <scope>NUCLEOTIDE SEQUENCE [LARGE SCALE GENOMIC DNA]</scope>
    <source>
        <strain evidence="4">SpSt-477</strain>
    </source>
</reference>
<protein>
    <submittedName>
        <fullName evidence="4">CBS domain-containing protein</fullName>
    </submittedName>
</protein>
<evidence type="ECO:0000256" key="2">
    <source>
        <dbReference type="PROSITE-ProRule" id="PRU00703"/>
    </source>
</evidence>
<dbReference type="PANTHER" id="PTHR48108:SF26">
    <property type="entry name" value="CBS DOMAIN-CONTAINING PROTEIN DDB_G0289609"/>
    <property type="match status" value="1"/>
</dbReference>
<dbReference type="Pfam" id="PF00571">
    <property type="entry name" value="CBS"/>
    <property type="match status" value="2"/>
</dbReference>
<dbReference type="SUPFAM" id="SSF54631">
    <property type="entry name" value="CBS-domain pair"/>
    <property type="match status" value="1"/>
</dbReference>
<comment type="caution">
    <text evidence="4">The sequence shown here is derived from an EMBL/GenBank/DDBJ whole genome shotgun (WGS) entry which is preliminary data.</text>
</comment>
<evidence type="ECO:0000313" key="4">
    <source>
        <dbReference type="EMBL" id="HGU32425.1"/>
    </source>
</evidence>
<sequence>MKTYKVKDLMVPLAEYATVDEDASLFEAVMALEKAQMEYDHSPYKHRAILILDKAGKVVGKVSQLDVLRALEPKYDEMQGSEGLARFGFSKKFMKSLLLQYRLFENPLQDICRKACEKKVREFMHRPTEGEYVAEDATLDEAIHQLVLGHHQSLIVTLDTEITGILRLTDVFAAIFHIMKQCQTEHEGEPTS</sequence>
<evidence type="ECO:0000256" key="1">
    <source>
        <dbReference type="ARBA" id="ARBA00022737"/>
    </source>
</evidence>
<dbReference type="EMBL" id="DSUH01000139">
    <property type="protein sequence ID" value="HGU32425.1"/>
    <property type="molecule type" value="Genomic_DNA"/>
</dbReference>
<accession>A0A7C4MQ60</accession>
<feature type="domain" description="CBS" evidence="3">
    <location>
        <begin position="10"/>
        <end position="77"/>
    </location>
</feature>